<keyword evidence="2" id="KW-0540">Nuclease</keyword>
<dbReference type="Proteomes" id="UP001596207">
    <property type="component" value="Unassembled WGS sequence"/>
</dbReference>
<dbReference type="RefSeq" id="WP_377539530.1">
    <property type="nucleotide sequence ID" value="NZ_JBHSQQ010000788.1"/>
</dbReference>
<feature type="non-terminal residue" evidence="2">
    <location>
        <position position="1"/>
    </location>
</feature>
<sequence>KEYEANRLTVVRQLRYSSADPLKALDLALFLNGVPVATAELKNQGSGSNVHHAMRQYRKSRDAKELIFARRTLAHFAVDQDLVFVTTRLAGDDTRFLPFNTGSRGPGQYGGAGNPLLPPDATGYRTSYLWEQVWQPDAWLDLIQRFLHVEDEGLKKGKAPVAKRGDAHPVPGRVLSQRPHDVPLVVTGEDQRLAVGVAPLGDRRLALLVALVLDVQEALD</sequence>
<gene>
    <name evidence="2" type="ORF">ACFPZ4_34325</name>
</gene>
<protein>
    <submittedName>
        <fullName evidence="2">Type I restriction endonuclease</fullName>
    </submittedName>
</protein>
<dbReference type="Pfam" id="PF04313">
    <property type="entry name" value="HSDR_N"/>
    <property type="match status" value="1"/>
</dbReference>
<name>A0ABW1I079_9ACTN</name>
<evidence type="ECO:0000313" key="3">
    <source>
        <dbReference type="Proteomes" id="UP001596207"/>
    </source>
</evidence>
<comment type="caution">
    <text evidence="2">The sequence shown here is derived from an EMBL/GenBank/DDBJ whole genome shotgun (WGS) entry which is preliminary data.</text>
</comment>
<keyword evidence="2" id="KW-0378">Hydrolase</keyword>
<dbReference type="Gene3D" id="3.90.1570.50">
    <property type="match status" value="1"/>
</dbReference>
<keyword evidence="2" id="KW-0255">Endonuclease</keyword>
<proteinExistence type="predicted"/>
<dbReference type="InterPro" id="IPR007409">
    <property type="entry name" value="Restrct_endonuc_type1_HsdR_N"/>
</dbReference>
<accession>A0ABW1I079</accession>
<evidence type="ECO:0000313" key="2">
    <source>
        <dbReference type="EMBL" id="MFC5946470.1"/>
    </source>
</evidence>
<keyword evidence="3" id="KW-1185">Reference proteome</keyword>
<dbReference type="EMBL" id="JBHSQQ010000788">
    <property type="protein sequence ID" value="MFC5946470.1"/>
    <property type="molecule type" value="Genomic_DNA"/>
</dbReference>
<evidence type="ECO:0000259" key="1">
    <source>
        <dbReference type="Pfam" id="PF04313"/>
    </source>
</evidence>
<feature type="non-terminal residue" evidence="2">
    <location>
        <position position="220"/>
    </location>
</feature>
<organism evidence="2 3">
    <name type="scientific">Micromonospora harpali</name>
    <dbReference type="NCBI Taxonomy" id="1490225"/>
    <lineage>
        <taxon>Bacteria</taxon>
        <taxon>Bacillati</taxon>
        <taxon>Actinomycetota</taxon>
        <taxon>Actinomycetes</taxon>
        <taxon>Micromonosporales</taxon>
        <taxon>Micromonosporaceae</taxon>
        <taxon>Micromonospora</taxon>
    </lineage>
</organism>
<dbReference type="GO" id="GO:0004519">
    <property type="term" value="F:endonuclease activity"/>
    <property type="evidence" value="ECO:0007669"/>
    <property type="project" value="UniProtKB-KW"/>
</dbReference>
<reference evidence="3" key="1">
    <citation type="journal article" date="2019" name="Int. J. Syst. Evol. Microbiol.">
        <title>The Global Catalogue of Microorganisms (GCM) 10K type strain sequencing project: providing services to taxonomists for standard genome sequencing and annotation.</title>
        <authorList>
            <consortium name="The Broad Institute Genomics Platform"/>
            <consortium name="The Broad Institute Genome Sequencing Center for Infectious Disease"/>
            <person name="Wu L."/>
            <person name="Ma J."/>
        </authorList>
    </citation>
    <scope>NUCLEOTIDE SEQUENCE [LARGE SCALE GENOMIC DNA]</scope>
    <source>
        <strain evidence="3">CGMCC 4.7173</strain>
    </source>
</reference>
<feature type="domain" description="Restriction endonuclease type I HsdR N-terminal" evidence="1">
    <location>
        <begin position="2"/>
        <end position="86"/>
    </location>
</feature>